<comment type="similarity">
    <text evidence="1 3">Belongs to the type-B carboxylesterase/lipase family.</text>
</comment>
<reference evidence="5 6" key="1">
    <citation type="submission" date="2017-06" db="EMBL/GenBank/DDBJ databases">
        <title>Complete genome sequence of Nitrospirillum amazonense strain CBAmC, an endophytic nitrogen-fixing and plant growth-promoting bacterium, isolated from sugarcane.</title>
        <authorList>
            <person name="Schwab S."/>
            <person name="dos Santos Teixeira K.R."/>
            <person name="Simoes Araujo J.L."/>
            <person name="Soares Vidal M."/>
            <person name="Borges de Freitas H.R."/>
            <person name="Rivello Crivelaro A.L."/>
            <person name="Bueno de Camargo Nunes A."/>
            <person name="dos Santos C.M."/>
            <person name="Palmeira da Silva Rosa D."/>
            <person name="da Silva Padilha D."/>
            <person name="da Silva E."/>
            <person name="Araujo Terra L."/>
            <person name="Soares Mendes V."/>
            <person name="Farinelli L."/>
            <person name="Magalhaes Cruz L."/>
            <person name="Baldani J.I."/>
        </authorList>
    </citation>
    <scope>NUCLEOTIDE SEQUENCE [LARGE SCALE GENOMIC DNA]</scope>
    <source>
        <strain evidence="5 6">CBAmC</strain>
    </source>
</reference>
<evidence type="ECO:0000313" key="5">
    <source>
        <dbReference type="EMBL" id="ASG25274.1"/>
    </source>
</evidence>
<dbReference type="PROSITE" id="PS00122">
    <property type="entry name" value="CARBOXYLESTERASE_B_1"/>
    <property type="match status" value="1"/>
</dbReference>
<dbReference type="EC" id="3.1.1.-" evidence="3"/>
<dbReference type="SUPFAM" id="SSF53474">
    <property type="entry name" value="alpha/beta-Hydrolases"/>
    <property type="match status" value="1"/>
</dbReference>
<evidence type="ECO:0000256" key="3">
    <source>
        <dbReference type="RuleBase" id="RU361235"/>
    </source>
</evidence>
<dbReference type="KEGG" id="nao:Y958_30500"/>
<dbReference type="EMBL" id="CP022113">
    <property type="protein sequence ID" value="ASG25274.1"/>
    <property type="molecule type" value="Genomic_DNA"/>
</dbReference>
<dbReference type="InterPro" id="IPR002018">
    <property type="entry name" value="CarbesteraseB"/>
</dbReference>
<dbReference type="PANTHER" id="PTHR11559">
    <property type="entry name" value="CARBOXYLESTERASE"/>
    <property type="match status" value="1"/>
</dbReference>
<keyword evidence="6" id="KW-1185">Reference proteome</keyword>
<proteinExistence type="inferred from homology"/>
<keyword evidence="2 3" id="KW-0378">Hydrolase</keyword>
<evidence type="ECO:0000259" key="4">
    <source>
        <dbReference type="Pfam" id="PF00135"/>
    </source>
</evidence>
<name>A0A248K483_9PROT</name>
<accession>A0A248K483</accession>
<evidence type="ECO:0000256" key="1">
    <source>
        <dbReference type="ARBA" id="ARBA00005964"/>
    </source>
</evidence>
<dbReference type="InterPro" id="IPR050309">
    <property type="entry name" value="Type-B_Carboxylest/Lipase"/>
</dbReference>
<sequence length="519" mass="54064">MGPQPQAPGEGGPVIQRIIQTLLALALLLGGTVPADAAAPPPVVEVITSSGALRGTGDGRGGALFRGIPFAQPPVGPLRWQPPQPLSWAGVRDATHPSPPCLQRGYGWNDALATRSQEDCLYLDIRTPALLPRAALPVMVWIHGGANRAGAADGTVLSSLADQGVVLVAIQYRLGTFGFLSLPELTAESPHHASGNYGLMDQMAALAWIRQNIGIFGGDPGNITIFGESAGGQDVGQLMLAPDARGLFAKAIGQSGTAGFGVAPRTLDENEALGQQLLDKAGVKSLAQLRTLSGADILAATDRLKPVTIADDSFIWLQAVIDGWILPQAPEDLLASAAPVPLMIGNNARELTLYGGPDAVVPTIRQAFGPNAAKALAFYGIKGTALPAPDTRLGDVATQLADDLTFRCPTLHVAAVHAAGGHPTWVYHFDRSPAQGAVTHGSDLPFVFDGRPAGIPDDDTPTLQRYWVNFARNGDPNGQGLAHWPAYDATGAYLAFTDAGPQAMTGLRGSLCGLRPPTP</sequence>
<dbReference type="Pfam" id="PF00135">
    <property type="entry name" value="COesterase"/>
    <property type="match status" value="2"/>
</dbReference>
<dbReference type="InterPro" id="IPR029058">
    <property type="entry name" value="AB_hydrolase_fold"/>
</dbReference>
<dbReference type="InterPro" id="IPR019826">
    <property type="entry name" value="Carboxylesterase_B_AS"/>
</dbReference>
<dbReference type="GO" id="GO:0016787">
    <property type="term" value="F:hydrolase activity"/>
    <property type="evidence" value="ECO:0007669"/>
    <property type="project" value="UniProtKB-KW"/>
</dbReference>
<dbReference type="Proteomes" id="UP000197153">
    <property type="component" value="Chromosome 4"/>
</dbReference>
<evidence type="ECO:0000256" key="2">
    <source>
        <dbReference type="ARBA" id="ARBA00022801"/>
    </source>
</evidence>
<feature type="domain" description="Carboxylesterase type B" evidence="4">
    <location>
        <begin position="46"/>
        <end position="352"/>
    </location>
</feature>
<dbReference type="Gene3D" id="3.40.50.1820">
    <property type="entry name" value="alpha/beta hydrolase"/>
    <property type="match status" value="1"/>
</dbReference>
<evidence type="ECO:0000313" key="6">
    <source>
        <dbReference type="Proteomes" id="UP000197153"/>
    </source>
</evidence>
<feature type="domain" description="Carboxylesterase type B" evidence="4">
    <location>
        <begin position="396"/>
        <end position="500"/>
    </location>
</feature>
<organism evidence="5 6">
    <name type="scientific">Nitrospirillum viridazoti CBAmc</name>
    <dbReference type="NCBI Taxonomy" id="1441467"/>
    <lineage>
        <taxon>Bacteria</taxon>
        <taxon>Pseudomonadati</taxon>
        <taxon>Pseudomonadota</taxon>
        <taxon>Alphaproteobacteria</taxon>
        <taxon>Rhodospirillales</taxon>
        <taxon>Azospirillaceae</taxon>
        <taxon>Nitrospirillum</taxon>
        <taxon>Nitrospirillum viridazoti</taxon>
    </lineage>
</organism>
<protein>
    <recommendedName>
        <fullName evidence="3">Carboxylic ester hydrolase</fullName>
        <ecNumber evidence="3">3.1.1.-</ecNumber>
    </recommendedName>
</protein>
<dbReference type="AlphaFoldDB" id="A0A248K483"/>
<gene>
    <name evidence="5" type="ORF">Y958_30500</name>
</gene>